<keyword evidence="2" id="KW-1185">Reference proteome</keyword>
<evidence type="ECO:0000313" key="1">
    <source>
        <dbReference type="EMBL" id="KAH8107847.1"/>
    </source>
</evidence>
<name>A0A8K0V1L5_9AGAR</name>
<gene>
    <name evidence="1" type="ORF">BXZ70DRAFT_16356</name>
</gene>
<sequence length="319" mass="37048">MPVRNTILDLFPVELLAMIKEYIPQGQLMTHINFYLSFPPVTPSLYGNDEQQELFWEKACAQAGLGYRQRELNNMQQVSWRRVVWEEIVNHLECDHVECGQGLLQFVSDAMESQITIDLNDCTRTDFFSVIPDSPDKFSNGTIVNPVLGFIHFPDKLPGINVFQFFERDMYLYDPKKKVQDPARQLLDLHPIAARSWATFPPSRRVLLSGTYHNQPLVVENVFGVTVWDVHLTLQRMLEDELSAKQLQQLLDGNDYRSVFPPECDFLTLMGSLTTLRQFLTFYRIKEIEFVDWDVSGLHLCCNFEPIRKANPKTKGYIY</sequence>
<accession>A0A8K0V1L5</accession>
<comment type="caution">
    <text evidence="1">The sequence shown here is derived from an EMBL/GenBank/DDBJ whole genome shotgun (WGS) entry which is preliminary data.</text>
</comment>
<dbReference type="AlphaFoldDB" id="A0A8K0V1L5"/>
<dbReference type="Proteomes" id="UP000813824">
    <property type="component" value="Unassembled WGS sequence"/>
</dbReference>
<dbReference type="OrthoDB" id="2803395at2759"/>
<reference evidence="1" key="1">
    <citation type="journal article" date="2021" name="New Phytol.">
        <title>Evolutionary innovations through gain and loss of genes in the ectomycorrhizal Boletales.</title>
        <authorList>
            <person name="Wu G."/>
            <person name="Miyauchi S."/>
            <person name="Morin E."/>
            <person name="Kuo A."/>
            <person name="Drula E."/>
            <person name="Varga T."/>
            <person name="Kohler A."/>
            <person name="Feng B."/>
            <person name="Cao Y."/>
            <person name="Lipzen A."/>
            <person name="Daum C."/>
            <person name="Hundley H."/>
            <person name="Pangilinan J."/>
            <person name="Johnson J."/>
            <person name="Barry K."/>
            <person name="LaButti K."/>
            <person name="Ng V."/>
            <person name="Ahrendt S."/>
            <person name="Min B."/>
            <person name="Choi I.G."/>
            <person name="Park H."/>
            <person name="Plett J.M."/>
            <person name="Magnuson J."/>
            <person name="Spatafora J.W."/>
            <person name="Nagy L.G."/>
            <person name="Henrissat B."/>
            <person name="Grigoriev I.V."/>
            <person name="Yang Z.L."/>
            <person name="Xu J."/>
            <person name="Martin F.M."/>
        </authorList>
    </citation>
    <scope>NUCLEOTIDE SEQUENCE</scope>
    <source>
        <strain evidence="1">KKN 215</strain>
    </source>
</reference>
<organism evidence="1 2">
    <name type="scientific">Cristinia sonorae</name>
    <dbReference type="NCBI Taxonomy" id="1940300"/>
    <lineage>
        <taxon>Eukaryota</taxon>
        <taxon>Fungi</taxon>
        <taxon>Dikarya</taxon>
        <taxon>Basidiomycota</taxon>
        <taxon>Agaricomycotina</taxon>
        <taxon>Agaricomycetes</taxon>
        <taxon>Agaricomycetidae</taxon>
        <taxon>Agaricales</taxon>
        <taxon>Pleurotineae</taxon>
        <taxon>Stephanosporaceae</taxon>
        <taxon>Cristinia</taxon>
    </lineage>
</organism>
<dbReference type="EMBL" id="JAEVFJ010000001">
    <property type="protein sequence ID" value="KAH8107847.1"/>
    <property type="molecule type" value="Genomic_DNA"/>
</dbReference>
<protein>
    <submittedName>
        <fullName evidence="1">Uncharacterized protein</fullName>
    </submittedName>
</protein>
<evidence type="ECO:0000313" key="2">
    <source>
        <dbReference type="Proteomes" id="UP000813824"/>
    </source>
</evidence>
<proteinExistence type="predicted"/>